<feature type="transmembrane region" description="Helical" evidence="7">
    <location>
        <begin position="185"/>
        <end position="210"/>
    </location>
</feature>
<dbReference type="EMBL" id="CP015584">
    <property type="protein sequence ID" value="APT59655.1"/>
    <property type="molecule type" value="Genomic_DNA"/>
</dbReference>
<keyword evidence="5 7" id="KW-1133">Transmembrane helix</keyword>
<organism evidence="9 10">
    <name type="scientific">Roseomonas gilardii</name>
    <dbReference type="NCBI Taxonomy" id="257708"/>
    <lineage>
        <taxon>Bacteria</taxon>
        <taxon>Pseudomonadati</taxon>
        <taxon>Pseudomonadota</taxon>
        <taxon>Alphaproteobacteria</taxon>
        <taxon>Acetobacterales</taxon>
        <taxon>Roseomonadaceae</taxon>
        <taxon>Roseomonas</taxon>
    </lineage>
</organism>
<dbReference type="GO" id="GO:0055085">
    <property type="term" value="P:transmembrane transport"/>
    <property type="evidence" value="ECO:0007669"/>
    <property type="project" value="InterPro"/>
</dbReference>
<dbReference type="RefSeq" id="WP_075800365.1">
    <property type="nucleotide sequence ID" value="NZ_CP015584.1"/>
</dbReference>
<dbReference type="InterPro" id="IPR035906">
    <property type="entry name" value="MetI-like_sf"/>
</dbReference>
<keyword evidence="3" id="KW-1003">Cell membrane</keyword>
<comment type="subcellular location">
    <subcellularLocation>
        <location evidence="1 7">Cell membrane</location>
        <topology evidence="1 7">Multi-pass membrane protein</topology>
    </subcellularLocation>
</comment>
<feature type="transmembrane region" description="Helical" evidence="7">
    <location>
        <begin position="110"/>
        <end position="131"/>
    </location>
</feature>
<feature type="domain" description="ABC transmembrane type-1" evidence="8">
    <location>
        <begin position="75"/>
        <end position="265"/>
    </location>
</feature>
<accession>A0A1L7ALK4</accession>
<gene>
    <name evidence="9" type="ORF">RGI145_20205</name>
</gene>
<dbReference type="eggNOG" id="COG0395">
    <property type="taxonomic scope" value="Bacteria"/>
</dbReference>
<evidence type="ECO:0000256" key="6">
    <source>
        <dbReference type="ARBA" id="ARBA00023136"/>
    </source>
</evidence>
<evidence type="ECO:0000259" key="8">
    <source>
        <dbReference type="PROSITE" id="PS50928"/>
    </source>
</evidence>
<name>A0A1L7ALK4_9PROT</name>
<evidence type="ECO:0000256" key="2">
    <source>
        <dbReference type="ARBA" id="ARBA00022448"/>
    </source>
</evidence>
<dbReference type="GO" id="GO:0005886">
    <property type="term" value="C:plasma membrane"/>
    <property type="evidence" value="ECO:0007669"/>
    <property type="project" value="UniProtKB-SubCell"/>
</dbReference>
<evidence type="ECO:0000256" key="4">
    <source>
        <dbReference type="ARBA" id="ARBA00022692"/>
    </source>
</evidence>
<dbReference type="Pfam" id="PF00528">
    <property type="entry name" value="BPD_transp_1"/>
    <property type="match status" value="1"/>
</dbReference>
<evidence type="ECO:0000313" key="9">
    <source>
        <dbReference type="EMBL" id="APT59655.1"/>
    </source>
</evidence>
<proteinExistence type="inferred from homology"/>
<comment type="similarity">
    <text evidence="7">Belongs to the binding-protein-dependent transport system permease family.</text>
</comment>
<dbReference type="STRING" id="257708.RGI145_20205"/>
<dbReference type="Gene3D" id="1.10.3720.10">
    <property type="entry name" value="MetI-like"/>
    <property type="match status" value="1"/>
</dbReference>
<dbReference type="CDD" id="cd06261">
    <property type="entry name" value="TM_PBP2"/>
    <property type="match status" value="1"/>
</dbReference>
<keyword evidence="6 7" id="KW-0472">Membrane</keyword>
<evidence type="ECO:0000256" key="1">
    <source>
        <dbReference type="ARBA" id="ARBA00004651"/>
    </source>
</evidence>
<dbReference type="KEGG" id="rgi:RGI145_20205"/>
<evidence type="ECO:0000256" key="7">
    <source>
        <dbReference type="RuleBase" id="RU363032"/>
    </source>
</evidence>
<dbReference type="AlphaFoldDB" id="A0A1L7ALK4"/>
<keyword evidence="2 7" id="KW-0813">Transport</keyword>
<reference evidence="9 10" key="1">
    <citation type="submission" date="2016-05" db="EMBL/GenBank/DDBJ databases">
        <title>Complete Genome and Methylome Analysis of Psychrotrophic Bacterial Isolates from Antarctic Lake Untersee.</title>
        <authorList>
            <person name="Fomenkov A."/>
            <person name="Akimov V.N."/>
            <person name="Vasilyeva L.V."/>
            <person name="Andersen D."/>
            <person name="Vincze T."/>
            <person name="Roberts R.J."/>
        </authorList>
    </citation>
    <scope>NUCLEOTIDE SEQUENCE [LARGE SCALE GENOMIC DNA]</scope>
    <source>
        <strain evidence="9 10">U14-5</strain>
    </source>
</reference>
<dbReference type="SUPFAM" id="SSF161098">
    <property type="entry name" value="MetI-like"/>
    <property type="match status" value="1"/>
</dbReference>
<evidence type="ECO:0000256" key="3">
    <source>
        <dbReference type="ARBA" id="ARBA00022475"/>
    </source>
</evidence>
<sequence>MAEPRDTPFLRDLPRLALLTVLGLLVLMPYIWMVAASLKPLDEIFRDSLSLLPERFHAAENYGKVFERIPVFRYLLNGVVVCGAILFFQLLFAVPAGYALAKLRFPGREVLFGAVMLGLLVPVQATALPIYVTLASLGWLNTYAALIAPFTISVFAVFLFRQFFRSLPDDLLHAARLDGMGEMAIVWRIVLPNAWPAATAFAIFSVVAHWNDLFWPLLVVSGPDRATPALGVLFFRSVDAGDDYGALMATAVVMTAPLVIAFLLAQRRFVEGIASTGLKG</sequence>
<feature type="transmembrane region" description="Helical" evidence="7">
    <location>
        <begin position="143"/>
        <end position="164"/>
    </location>
</feature>
<evidence type="ECO:0000313" key="10">
    <source>
        <dbReference type="Proteomes" id="UP000185494"/>
    </source>
</evidence>
<dbReference type="InterPro" id="IPR000515">
    <property type="entry name" value="MetI-like"/>
</dbReference>
<feature type="transmembrane region" description="Helical" evidence="7">
    <location>
        <begin position="244"/>
        <end position="265"/>
    </location>
</feature>
<dbReference type="PROSITE" id="PS50928">
    <property type="entry name" value="ABC_TM1"/>
    <property type="match status" value="1"/>
</dbReference>
<dbReference type="Proteomes" id="UP000185494">
    <property type="component" value="Chromosome 2"/>
</dbReference>
<evidence type="ECO:0000256" key="5">
    <source>
        <dbReference type="ARBA" id="ARBA00022989"/>
    </source>
</evidence>
<keyword evidence="4 7" id="KW-0812">Transmembrane</keyword>
<protein>
    <submittedName>
        <fullName evidence="9">Sugar ABC transporter permease</fullName>
    </submittedName>
</protein>
<feature type="transmembrane region" description="Helical" evidence="7">
    <location>
        <begin position="74"/>
        <end position="98"/>
    </location>
</feature>
<dbReference type="PANTHER" id="PTHR43744">
    <property type="entry name" value="ABC TRANSPORTER PERMEASE PROTEIN MG189-RELATED-RELATED"/>
    <property type="match status" value="1"/>
</dbReference>
<dbReference type="PANTHER" id="PTHR43744:SF12">
    <property type="entry name" value="ABC TRANSPORTER PERMEASE PROTEIN MG189-RELATED"/>
    <property type="match status" value="1"/>
</dbReference>